<dbReference type="EMBL" id="JAWDJW010007482">
    <property type="protein sequence ID" value="KAK3062074.1"/>
    <property type="molecule type" value="Genomic_DNA"/>
</dbReference>
<name>A0ACC3D5M3_9PEZI</name>
<protein>
    <submittedName>
        <fullName evidence="1">Uncharacterized protein</fullName>
    </submittedName>
</protein>
<gene>
    <name evidence="1" type="ORF">LTS18_004868</name>
</gene>
<comment type="caution">
    <text evidence="1">The sequence shown here is derived from an EMBL/GenBank/DDBJ whole genome shotgun (WGS) entry which is preliminary data.</text>
</comment>
<dbReference type="Proteomes" id="UP001186974">
    <property type="component" value="Unassembled WGS sequence"/>
</dbReference>
<sequence>SSIFESAFPEASERDIRTLESRTQMCAVQVNGKLKFAVKIPVPSAAILEQGGDAAKDFVIGQIKETDEGRNLLVEEGTIGGKMIKKVIVVKGGKTLNFVVK</sequence>
<keyword evidence="2" id="KW-1185">Reference proteome</keyword>
<proteinExistence type="predicted"/>
<feature type="non-terminal residue" evidence="1">
    <location>
        <position position="1"/>
    </location>
</feature>
<reference evidence="1" key="1">
    <citation type="submission" date="2024-09" db="EMBL/GenBank/DDBJ databases">
        <title>Black Yeasts Isolated from many extreme environments.</title>
        <authorList>
            <person name="Coleine C."/>
            <person name="Stajich J.E."/>
            <person name="Selbmann L."/>
        </authorList>
    </citation>
    <scope>NUCLEOTIDE SEQUENCE</scope>
    <source>
        <strain evidence="1">CCFEE 5737</strain>
    </source>
</reference>
<evidence type="ECO:0000313" key="2">
    <source>
        <dbReference type="Proteomes" id="UP001186974"/>
    </source>
</evidence>
<evidence type="ECO:0000313" key="1">
    <source>
        <dbReference type="EMBL" id="KAK3062074.1"/>
    </source>
</evidence>
<organism evidence="1 2">
    <name type="scientific">Coniosporium uncinatum</name>
    <dbReference type="NCBI Taxonomy" id="93489"/>
    <lineage>
        <taxon>Eukaryota</taxon>
        <taxon>Fungi</taxon>
        <taxon>Dikarya</taxon>
        <taxon>Ascomycota</taxon>
        <taxon>Pezizomycotina</taxon>
        <taxon>Dothideomycetes</taxon>
        <taxon>Dothideomycetes incertae sedis</taxon>
        <taxon>Coniosporium</taxon>
    </lineage>
</organism>
<accession>A0ACC3D5M3</accession>